<comment type="caution">
    <text evidence="2">The sequence shown here is derived from an EMBL/GenBank/DDBJ whole genome shotgun (WGS) entry which is preliminary data.</text>
</comment>
<name>A0A232LV08_9EURO</name>
<dbReference type="PANTHER" id="PTHR37535:SF4">
    <property type="entry name" value="FLUG DOMAIN-CONTAINING PROTEIN"/>
    <property type="match status" value="1"/>
</dbReference>
<dbReference type="Pfam" id="PF11917">
    <property type="entry name" value="DUF3435"/>
    <property type="match status" value="2"/>
</dbReference>
<dbReference type="PANTHER" id="PTHR37535">
    <property type="entry name" value="FLUG DOMAIN PROTEIN"/>
    <property type="match status" value="1"/>
</dbReference>
<dbReference type="AlphaFoldDB" id="A0A232LV08"/>
<gene>
    <name evidence="2" type="ORF">Egran_04567</name>
</gene>
<evidence type="ECO:0000256" key="1">
    <source>
        <dbReference type="SAM" id="Phobius"/>
    </source>
</evidence>
<protein>
    <submittedName>
        <fullName evidence="2">Uncharacterized protein</fullName>
    </submittedName>
</protein>
<keyword evidence="1" id="KW-1133">Transmembrane helix</keyword>
<evidence type="ECO:0000313" key="3">
    <source>
        <dbReference type="Proteomes" id="UP000243515"/>
    </source>
</evidence>
<sequence length="303" mass="34294">MTSTSARPGTLVESSGYMRSNDALKWKDIELYMVKHPEDPACEVLLMRVLTVQSPVFTYTERNDNLGLCVIQDVLEYAFLDNAFASERIKEPRDIWRYTNVPEHRLSTPIHFKKSVHNIPVFRRAVRNTEGNWVSDPISLYKYRKGAAANLRNLDEHSHDTQSIFMETPTRDALAKLSSNASLTRDASAPQDLTTPQKKELEKNPELMKLKQKCDTGPIPEINPSALGYYLTTRLWPAVTSIFEHKAPRYETPTDDTGTWFDLLVSAFLAAILTGMSVMSSPIVLLQLYGTTSIRYERACVGC</sequence>
<accession>A0A232LV08</accession>
<dbReference type="OrthoDB" id="4485682at2759"/>
<keyword evidence="1" id="KW-0812">Transmembrane</keyword>
<proteinExistence type="predicted"/>
<organism evidence="2 3">
    <name type="scientific">Elaphomyces granulatus</name>
    <dbReference type="NCBI Taxonomy" id="519963"/>
    <lineage>
        <taxon>Eukaryota</taxon>
        <taxon>Fungi</taxon>
        <taxon>Dikarya</taxon>
        <taxon>Ascomycota</taxon>
        <taxon>Pezizomycotina</taxon>
        <taxon>Eurotiomycetes</taxon>
        <taxon>Eurotiomycetidae</taxon>
        <taxon>Eurotiales</taxon>
        <taxon>Elaphomycetaceae</taxon>
        <taxon>Elaphomyces</taxon>
    </lineage>
</organism>
<keyword evidence="1" id="KW-0472">Membrane</keyword>
<reference evidence="2 3" key="1">
    <citation type="journal article" date="2015" name="Environ. Microbiol.">
        <title>Metagenome sequence of Elaphomyces granulatus from sporocarp tissue reveals Ascomycota ectomycorrhizal fingerprints of genome expansion and a Proteobacteria-rich microbiome.</title>
        <authorList>
            <person name="Quandt C.A."/>
            <person name="Kohler A."/>
            <person name="Hesse C.N."/>
            <person name="Sharpton T.J."/>
            <person name="Martin F."/>
            <person name="Spatafora J.W."/>
        </authorList>
    </citation>
    <scope>NUCLEOTIDE SEQUENCE [LARGE SCALE GENOMIC DNA]</scope>
    <source>
        <strain evidence="2 3">OSC145934</strain>
    </source>
</reference>
<dbReference type="Proteomes" id="UP000243515">
    <property type="component" value="Unassembled WGS sequence"/>
</dbReference>
<evidence type="ECO:0000313" key="2">
    <source>
        <dbReference type="EMBL" id="OXV07667.1"/>
    </source>
</evidence>
<keyword evidence="3" id="KW-1185">Reference proteome</keyword>
<dbReference type="EMBL" id="NPHW01004645">
    <property type="protein sequence ID" value="OXV07667.1"/>
    <property type="molecule type" value="Genomic_DNA"/>
</dbReference>
<dbReference type="InterPro" id="IPR021842">
    <property type="entry name" value="DUF3435"/>
</dbReference>
<feature type="transmembrane region" description="Helical" evidence="1">
    <location>
        <begin position="263"/>
        <end position="289"/>
    </location>
</feature>